<dbReference type="AlphaFoldDB" id="A0A1J0A5R9"/>
<sequence length="139" mass="16168">MKKIIRVIVMLITGAILSTNFFEKSLHVKPVDGQPNWYLWLYLLGMVFIMEGLLLGAKELIRYLSRKTTFPFYQSLTYFVLGGATFFATYNGLMQVALLHFLIDPYFLLFLFSLATLAWALVLLINELFSLYKNRQTKH</sequence>
<keyword evidence="3" id="KW-1185">Reference proteome</keyword>
<dbReference type="RefSeq" id="WP_071456853.1">
    <property type="nucleotide sequence ID" value="NZ_CP017267.1"/>
</dbReference>
<protein>
    <submittedName>
        <fullName evidence="2">Uncharacterized protein</fullName>
    </submittedName>
</protein>
<evidence type="ECO:0000313" key="2">
    <source>
        <dbReference type="EMBL" id="APB31263.1"/>
    </source>
</evidence>
<gene>
    <name evidence="2" type="ORF">BHY08_05125</name>
</gene>
<keyword evidence="1" id="KW-0812">Transmembrane</keyword>
<keyword evidence="1" id="KW-0472">Membrane</keyword>
<organism evidence="2 3">
    <name type="scientific">Vagococcus teuberi</name>
    <dbReference type="NCBI Taxonomy" id="519472"/>
    <lineage>
        <taxon>Bacteria</taxon>
        <taxon>Bacillati</taxon>
        <taxon>Bacillota</taxon>
        <taxon>Bacilli</taxon>
        <taxon>Lactobacillales</taxon>
        <taxon>Enterococcaceae</taxon>
        <taxon>Vagococcus</taxon>
    </lineage>
</organism>
<reference evidence="2 3" key="1">
    <citation type="submission" date="2016-09" db="EMBL/GenBank/DDBJ databases">
        <title>Vagococcus teuberi sp. nov., isolated from the Malian artisanal sour milk fene.</title>
        <authorList>
            <person name="Wullschleger S."/>
            <person name="Seifert C."/>
            <person name="Baumgartner S."/>
            <person name="Lacroix C."/>
            <person name="Bonfoh B."/>
            <person name="Stevens M.J."/>
            <person name="Meile L."/>
        </authorList>
    </citation>
    <scope>NUCLEOTIDE SEQUENCE [LARGE SCALE GENOMIC DNA]</scope>
    <source>
        <strain evidence="2 3">DSM 21459</strain>
    </source>
</reference>
<feature type="transmembrane region" description="Helical" evidence="1">
    <location>
        <begin position="78"/>
        <end position="101"/>
    </location>
</feature>
<feature type="transmembrane region" description="Helical" evidence="1">
    <location>
        <begin position="37"/>
        <end position="57"/>
    </location>
</feature>
<proteinExistence type="predicted"/>
<feature type="transmembrane region" description="Helical" evidence="1">
    <location>
        <begin position="107"/>
        <end position="129"/>
    </location>
</feature>
<dbReference type="Proteomes" id="UP000191200">
    <property type="component" value="Chromosome"/>
</dbReference>
<keyword evidence="1" id="KW-1133">Transmembrane helix</keyword>
<dbReference type="KEGG" id="vte:BHY08_05125"/>
<accession>A0A1J0A5R9</accession>
<dbReference type="OrthoDB" id="2200288at2"/>
<evidence type="ECO:0000313" key="3">
    <source>
        <dbReference type="Proteomes" id="UP000191200"/>
    </source>
</evidence>
<name>A0A1J0A5R9_9ENTE</name>
<dbReference type="EMBL" id="CP017267">
    <property type="protein sequence ID" value="APB31263.1"/>
    <property type="molecule type" value="Genomic_DNA"/>
</dbReference>
<evidence type="ECO:0000256" key="1">
    <source>
        <dbReference type="SAM" id="Phobius"/>
    </source>
</evidence>